<dbReference type="PROSITE" id="PS51253">
    <property type="entry name" value="HTH_CENPB"/>
    <property type="match status" value="1"/>
</dbReference>
<dbReference type="EMBL" id="RHFK02000012">
    <property type="protein sequence ID" value="TWW68086.1"/>
    <property type="molecule type" value="Genomic_DNA"/>
</dbReference>
<dbReference type="Gene3D" id="1.10.10.60">
    <property type="entry name" value="Homeodomain-like"/>
    <property type="match status" value="2"/>
</dbReference>
<dbReference type="Proteomes" id="UP000324091">
    <property type="component" value="Chromosome 2"/>
</dbReference>
<dbReference type="GO" id="GO:0008270">
    <property type="term" value="F:zinc ion binding"/>
    <property type="evidence" value="ECO:0007669"/>
    <property type="project" value="UniProtKB-KW"/>
</dbReference>
<keyword evidence="7" id="KW-0862">Zinc</keyword>
<evidence type="ECO:0000256" key="8">
    <source>
        <dbReference type="ARBA" id="ARBA00022843"/>
    </source>
</evidence>
<reference evidence="17 18" key="1">
    <citation type="submission" date="2019-04" db="EMBL/GenBank/DDBJ databases">
        <title>Chromosome genome assembly for Takifugu flavidus.</title>
        <authorList>
            <person name="Xiao S."/>
        </authorList>
    </citation>
    <scope>NUCLEOTIDE SEQUENCE [LARGE SCALE GENOMIC DNA]</scope>
    <source>
        <strain evidence="17">HTHZ2018</strain>
        <tissue evidence="17">Muscle</tissue>
    </source>
</reference>
<evidence type="ECO:0000256" key="9">
    <source>
        <dbReference type="ARBA" id="ARBA00023015"/>
    </source>
</evidence>
<comment type="caution">
    <text evidence="17">The sequence shown here is derived from an EMBL/GenBank/DDBJ whole genome shotgun (WGS) entry which is preliminary data.</text>
</comment>
<dbReference type="PROSITE" id="PS50157">
    <property type="entry name" value="ZINC_FINGER_C2H2_2"/>
    <property type="match status" value="1"/>
</dbReference>
<dbReference type="SMART" id="SM00355">
    <property type="entry name" value="ZnF_C2H2"/>
    <property type="match status" value="7"/>
</dbReference>
<dbReference type="Pfam" id="PF25429">
    <property type="entry name" value="zf-POGZ"/>
    <property type="match status" value="1"/>
</dbReference>
<keyword evidence="5" id="KW-0677">Repeat</keyword>
<dbReference type="GO" id="GO:0000978">
    <property type="term" value="F:RNA polymerase II cis-regulatory region sequence-specific DNA binding"/>
    <property type="evidence" value="ECO:0007669"/>
    <property type="project" value="TreeGrafter"/>
</dbReference>
<feature type="compositionally biased region" description="Polar residues" evidence="14">
    <location>
        <begin position="601"/>
        <end position="616"/>
    </location>
</feature>
<dbReference type="FunFam" id="3.30.160.60:FF:000298">
    <property type="entry name" value="zinc finger protein 280D isoform X1"/>
    <property type="match status" value="1"/>
</dbReference>
<name>A0A5C6NM18_9TELE</name>
<dbReference type="InterPro" id="IPR009057">
    <property type="entry name" value="Homeodomain-like_sf"/>
</dbReference>
<dbReference type="PANTHER" id="PTHR24388">
    <property type="entry name" value="ZINC FINGER PROTEIN"/>
    <property type="match status" value="1"/>
</dbReference>
<keyword evidence="3" id="KW-1017">Isopeptide bond</keyword>
<keyword evidence="12" id="KW-0539">Nucleus</keyword>
<dbReference type="Gene3D" id="3.30.160.60">
    <property type="entry name" value="Classic Zinc Finger"/>
    <property type="match status" value="1"/>
</dbReference>
<dbReference type="InterPro" id="IPR057618">
    <property type="entry name" value="Znf_POGZ/Z280C-D-like"/>
</dbReference>
<keyword evidence="8" id="KW-0832">Ubl conjugation</keyword>
<dbReference type="InterPro" id="IPR050527">
    <property type="entry name" value="Snail/Krueppel_Znf"/>
</dbReference>
<dbReference type="InterPro" id="IPR059074">
    <property type="entry name" value="zf-C2H2_Z280C_D"/>
</dbReference>
<dbReference type="SUPFAM" id="SSF46689">
    <property type="entry name" value="Homeodomain-like"/>
    <property type="match status" value="1"/>
</dbReference>
<dbReference type="InterPro" id="IPR013087">
    <property type="entry name" value="Znf_C2H2_type"/>
</dbReference>
<dbReference type="Pfam" id="PF03221">
    <property type="entry name" value="HTH_Tnp_Tc5"/>
    <property type="match status" value="1"/>
</dbReference>
<keyword evidence="18" id="KW-1185">Reference proteome</keyword>
<evidence type="ECO:0000256" key="4">
    <source>
        <dbReference type="ARBA" id="ARBA00022723"/>
    </source>
</evidence>
<evidence type="ECO:0000313" key="18">
    <source>
        <dbReference type="Proteomes" id="UP000324091"/>
    </source>
</evidence>
<feature type="domain" description="HTH CENPB-type" evidence="16">
    <location>
        <begin position="239"/>
        <end position="310"/>
    </location>
</feature>
<evidence type="ECO:0000256" key="7">
    <source>
        <dbReference type="ARBA" id="ARBA00022833"/>
    </source>
</evidence>
<dbReference type="GO" id="GO:0005634">
    <property type="term" value="C:nucleus"/>
    <property type="evidence" value="ECO:0007669"/>
    <property type="project" value="UniProtKB-SubCell"/>
</dbReference>
<dbReference type="Pfam" id="PF25414">
    <property type="entry name" value="zf-C2H2_Z280C_D"/>
    <property type="match status" value="1"/>
</dbReference>
<comment type="function">
    <text evidence="1">May function as a transcription factor.</text>
</comment>
<evidence type="ECO:0000256" key="5">
    <source>
        <dbReference type="ARBA" id="ARBA00022737"/>
    </source>
</evidence>
<protein>
    <submittedName>
        <fullName evidence="17">Zinc finger protein 280D</fullName>
    </submittedName>
</protein>
<evidence type="ECO:0000313" key="17">
    <source>
        <dbReference type="EMBL" id="TWW68086.1"/>
    </source>
</evidence>
<dbReference type="SUPFAM" id="SSF57667">
    <property type="entry name" value="beta-beta-alpha zinc fingers"/>
    <property type="match status" value="1"/>
</dbReference>
<evidence type="ECO:0000259" key="16">
    <source>
        <dbReference type="PROSITE" id="PS51253"/>
    </source>
</evidence>
<proteinExistence type="predicted"/>
<dbReference type="PANTHER" id="PTHR24388:SF34">
    <property type="entry name" value="ZINC FINGER PROTEIN 280D"/>
    <property type="match status" value="1"/>
</dbReference>
<evidence type="ECO:0000256" key="13">
    <source>
        <dbReference type="PROSITE-ProRule" id="PRU00042"/>
    </source>
</evidence>
<comment type="subcellular location">
    <subcellularLocation>
        <location evidence="2">Nucleus</location>
    </subcellularLocation>
</comment>
<feature type="region of interest" description="Disordered" evidence="14">
    <location>
        <begin position="782"/>
        <end position="810"/>
    </location>
</feature>
<evidence type="ECO:0000256" key="12">
    <source>
        <dbReference type="ARBA" id="ARBA00023242"/>
    </source>
</evidence>
<sequence>MSELFMECVEEELEPWQKQAPQIHLIEDDDDEPIFVGVLSGQQQLLQPVAPSTMNAVIPGVVHRPQVQQITKNIVTLSNVQAPVVFSTHSNLTQPNSSNSQSFQPLSVPAVSNSKTKDQIVVKRVLPPPEQNNNAKKIMLDLGSTVVKVPVENGNLKKKCPKCQEVITEEQLKCHVTDPKMAPVKRRRAYQAGFKLQAIGHAVVHGNRAAAREFNIAETMVRRWRKQEDDLRRAKATRQSFRGNKARWPQLEDKLGQWVIEHTAAGGSVSTNSIRLMAIAIARDMKIDDFRGGPSWCFRFMKRRNLSIRSGSTISQQLADDYEEKLDIFRTFCTDITEHKIRPEHIGNMDEMCGSKPASPNVDSGPNKRIMLVSEFYYGQFEGDAHKLMRKTNTTFKCRSCLKVLKNNIRFMNHMKHHLELEKQNSESWESHTTCQHCYRQYMTPFQLQCHIESAHSRIESSTNCKICELAFGSEQGLLEHMKEDHKPGEMPYVCQVCNYRSSFFSDVETHFRTVHENTKELLCPFCLKILRSGHMYMQHYMKHQRKGIHRCGKCRLNFLTYKEKVEHRTHVHKTFRKPKALEGLPAGTKVTIRASLTGKAPTQHSSSDRPSTVTISPDGVGERASQLCADGGRYTCIECCSVVDHFFSHFPMVLACGACKYRTSCKVSIGNHMIKFHSTRKTPQKMDYSKNPSSLKLTLVCLNCDLLVDVSSGDLMTKHLTDQPNHICKVIQDRADIRAKDQLNVVHRQPENVAPLLMSANVQGSAEAVVKPVGIVALPPSNLPDSMRTAADEEQDSADGDVTAGPTDA</sequence>
<gene>
    <name evidence="17" type="ORF">D4764_02G0011270</name>
</gene>
<feature type="domain" description="C2H2-type" evidence="15">
    <location>
        <begin position="493"/>
        <end position="521"/>
    </location>
</feature>
<evidence type="ECO:0000256" key="1">
    <source>
        <dbReference type="ARBA" id="ARBA00003729"/>
    </source>
</evidence>
<evidence type="ECO:0000256" key="14">
    <source>
        <dbReference type="SAM" id="MobiDB-lite"/>
    </source>
</evidence>
<dbReference type="AlphaFoldDB" id="A0A5C6NM18"/>
<evidence type="ECO:0000256" key="3">
    <source>
        <dbReference type="ARBA" id="ARBA00022499"/>
    </source>
</evidence>
<keyword evidence="10" id="KW-0238">DNA-binding</keyword>
<evidence type="ECO:0000256" key="2">
    <source>
        <dbReference type="ARBA" id="ARBA00004123"/>
    </source>
</evidence>
<evidence type="ECO:0000256" key="11">
    <source>
        <dbReference type="ARBA" id="ARBA00023163"/>
    </source>
</evidence>
<evidence type="ECO:0000256" key="6">
    <source>
        <dbReference type="ARBA" id="ARBA00022771"/>
    </source>
</evidence>
<keyword evidence="11" id="KW-0804">Transcription</keyword>
<dbReference type="SMART" id="SM00674">
    <property type="entry name" value="CENPB"/>
    <property type="match status" value="1"/>
</dbReference>
<dbReference type="InterPro" id="IPR018586">
    <property type="entry name" value="Brinker_DNA-bd"/>
</dbReference>
<dbReference type="Pfam" id="PF09607">
    <property type="entry name" value="BrkDBD"/>
    <property type="match status" value="1"/>
</dbReference>
<keyword evidence="9" id="KW-0805">Transcription regulation</keyword>
<keyword evidence="4" id="KW-0479">Metal-binding</keyword>
<dbReference type="InterPro" id="IPR036236">
    <property type="entry name" value="Znf_C2H2_sf"/>
</dbReference>
<feature type="region of interest" description="Disordered" evidence="14">
    <location>
        <begin position="598"/>
        <end position="619"/>
    </location>
</feature>
<dbReference type="InterPro" id="IPR006600">
    <property type="entry name" value="HTH_CenpB_DNA-bd_dom"/>
</dbReference>
<organism evidence="17 18">
    <name type="scientific">Takifugu flavidus</name>
    <name type="common">sansaifugu</name>
    <dbReference type="NCBI Taxonomy" id="433684"/>
    <lineage>
        <taxon>Eukaryota</taxon>
        <taxon>Metazoa</taxon>
        <taxon>Chordata</taxon>
        <taxon>Craniata</taxon>
        <taxon>Vertebrata</taxon>
        <taxon>Euteleostomi</taxon>
        <taxon>Actinopterygii</taxon>
        <taxon>Neopterygii</taxon>
        <taxon>Teleostei</taxon>
        <taxon>Neoteleostei</taxon>
        <taxon>Acanthomorphata</taxon>
        <taxon>Eupercaria</taxon>
        <taxon>Tetraodontiformes</taxon>
        <taxon>Tetradontoidea</taxon>
        <taxon>Tetraodontidae</taxon>
        <taxon>Takifugu</taxon>
    </lineage>
</organism>
<evidence type="ECO:0000256" key="10">
    <source>
        <dbReference type="ARBA" id="ARBA00023125"/>
    </source>
</evidence>
<dbReference type="GO" id="GO:0000981">
    <property type="term" value="F:DNA-binding transcription factor activity, RNA polymerase II-specific"/>
    <property type="evidence" value="ECO:0007669"/>
    <property type="project" value="TreeGrafter"/>
</dbReference>
<evidence type="ECO:0000259" key="15">
    <source>
        <dbReference type="PROSITE" id="PS50157"/>
    </source>
</evidence>
<accession>A0A5C6NM18</accession>
<keyword evidence="6 13" id="KW-0863">Zinc-finger</keyword>
<dbReference type="PROSITE" id="PS00028">
    <property type="entry name" value="ZINC_FINGER_C2H2_1"/>
    <property type="match status" value="4"/>
</dbReference>